<proteinExistence type="predicted"/>
<dbReference type="RefSeq" id="WP_210155766.1">
    <property type="nucleotide sequence ID" value="NZ_JAFCNB010000005.1"/>
</dbReference>
<name>A0A940WFC6_9ACTN</name>
<accession>A0A940WFC6</accession>
<organism evidence="2 3">
    <name type="scientific">Microbispora oryzae</name>
    <dbReference type="NCBI Taxonomy" id="2806554"/>
    <lineage>
        <taxon>Bacteria</taxon>
        <taxon>Bacillati</taxon>
        <taxon>Actinomycetota</taxon>
        <taxon>Actinomycetes</taxon>
        <taxon>Streptosporangiales</taxon>
        <taxon>Streptosporangiaceae</taxon>
        <taxon>Microbispora</taxon>
    </lineage>
</organism>
<sequence>MRQMQGLHGDDAAAWFAVAGCFAALIILVIIGMGARVARQAWKARRCQKKTDAAFRAIVAADLHDVFPQEID</sequence>
<keyword evidence="1" id="KW-1133">Transmembrane helix</keyword>
<reference evidence="2" key="1">
    <citation type="submission" date="2021-02" db="EMBL/GenBank/DDBJ databases">
        <title>Draft genome sequence of Microbispora sp. RL4-1S isolated from rice leaves in Thailand.</title>
        <authorList>
            <person name="Muangham S."/>
            <person name="Duangmal K."/>
        </authorList>
    </citation>
    <scope>NUCLEOTIDE SEQUENCE</scope>
    <source>
        <strain evidence="2">RL4-1S</strain>
    </source>
</reference>
<protein>
    <submittedName>
        <fullName evidence="2">Uncharacterized protein</fullName>
    </submittedName>
</protein>
<feature type="transmembrane region" description="Helical" evidence="1">
    <location>
        <begin position="12"/>
        <end position="35"/>
    </location>
</feature>
<evidence type="ECO:0000313" key="3">
    <source>
        <dbReference type="Proteomes" id="UP000674234"/>
    </source>
</evidence>
<comment type="caution">
    <text evidence="2">The sequence shown here is derived from an EMBL/GenBank/DDBJ whole genome shotgun (WGS) entry which is preliminary data.</text>
</comment>
<keyword evidence="1" id="KW-0472">Membrane</keyword>
<dbReference type="EMBL" id="JAFCNB010000005">
    <property type="protein sequence ID" value="MBP2704461.1"/>
    <property type="molecule type" value="Genomic_DNA"/>
</dbReference>
<gene>
    <name evidence="2" type="ORF">JOL79_11610</name>
</gene>
<keyword evidence="3" id="KW-1185">Reference proteome</keyword>
<dbReference type="AlphaFoldDB" id="A0A940WFC6"/>
<evidence type="ECO:0000313" key="2">
    <source>
        <dbReference type="EMBL" id="MBP2704461.1"/>
    </source>
</evidence>
<evidence type="ECO:0000256" key="1">
    <source>
        <dbReference type="SAM" id="Phobius"/>
    </source>
</evidence>
<dbReference type="Proteomes" id="UP000674234">
    <property type="component" value="Unassembled WGS sequence"/>
</dbReference>
<keyword evidence="1" id="KW-0812">Transmembrane</keyword>